<reference evidence="3 5" key="1">
    <citation type="submission" date="2017-07" db="EMBL/GenBank/DDBJ databases">
        <title>Bifidobacterium novel species.</title>
        <authorList>
            <person name="Lugli G.A."/>
            <person name="Milani C."/>
            <person name="Duranti S."/>
            <person name="Mangifesta M."/>
        </authorList>
    </citation>
    <scope>NUCLEOTIDE SEQUENCE [LARGE SCALE GENOMIC DNA]</scope>
    <source>
        <strain evidence="3 5">45</strain>
    </source>
</reference>
<dbReference type="InterPro" id="IPR000210">
    <property type="entry name" value="BTB/POZ_dom"/>
</dbReference>
<dbReference type="PROSITE" id="PS50097">
    <property type="entry name" value="BTB"/>
    <property type="match status" value="1"/>
</dbReference>
<accession>A0A2N5IPL9</accession>
<dbReference type="EMBL" id="NMWV01000036">
    <property type="protein sequence ID" value="PLS23905.1"/>
    <property type="molecule type" value="Genomic_DNA"/>
</dbReference>
<dbReference type="RefSeq" id="WP_101626499.1">
    <property type="nucleotide sequence ID" value="NZ_CP071591.1"/>
</dbReference>
<organism evidence="3 5">
    <name type="scientific">Bifidobacterium imperatoris</name>
    <dbReference type="NCBI Taxonomy" id="2020965"/>
    <lineage>
        <taxon>Bacteria</taxon>
        <taxon>Bacillati</taxon>
        <taxon>Actinomycetota</taxon>
        <taxon>Actinomycetes</taxon>
        <taxon>Bifidobacteriales</taxon>
        <taxon>Bifidobacteriaceae</taxon>
        <taxon>Bifidobacterium</taxon>
    </lineage>
</organism>
<evidence type="ECO:0000256" key="1">
    <source>
        <dbReference type="SAM" id="MobiDB-lite"/>
    </source>
</evidence>
<evidence type="ECO:0000313" key="3">
    <source>
        <dbReference type="EMBL" id="PLS23905.1"/>
    </source>
</evidence>
<evidence type="ECO:0000313" key="6">
    <source>
        <dbReference type="Proteomes" id="UP000663067"/>
    </source>
</evidence>
<evidence type="ECO:0000259" key="2">
    <source>
        <dbReference type="PROSITE" id="PS50097"/>
    </source>
</evidence>
<gene>
    <name evidence="4" type="ORF">BLI708_03895</name>
    <name evidence="3" type="ORF">Tam1G_2055</name>
</gene>
<feature type="region of interest" description="Disordered" evidence="1">
    <location>
        <begin position="1"/>
        <end position="57"/>
    </location>
</feature>
<dbReference type="Pfam" id="PF13101">
    <property type="entry name" value="DUF3945"/>
    <property type="match status" value="2"/>
</dbReference>
<dbReference type="Proteomes" id="UP000663067">
    <property type="component" value="Chromosome"/>
</dbReference>
<dbReference type="InterPro" id="IPR025222">
    <property type="entry name" value="DUF3945"/>
</dbReference>
<sequence>MTSSDPLQSPAQQQPQAQSQQQSQTRTPPLIKIAVPQRPQQTQASASASQQQPQQPVEVPAQAFGHTFTPQERQLLQAGYVLYLTGLVSKAGNLYAADIILNRQTGRVEFFKGIPTHFHGVPLDEGQRGALANNMIVYVSGLVSKKGKPYDADIVWNQEAGKLEFYKGVPTHFRGAPLSPVERQKLAAGRKITFKGLLDPDPFYRQRGRRNDVDLRFDPETGRLRNVDVPLEYRGRPLTYSERLHLAVGDDVTIQVTGKDGKPHKQVLSWNRKTSELFRRDFAGHVLTDEEFQQLDAGETIYLADIDADVLRDPKTGHITFSKEFPSHYMGFSTKQLNTYTLIERGQPAVFYDNSNAAIAIVYWDQEKGRLARYSFMDMPDEFMGEKLSRAKRATLAEGGAVKVRIDDEYGYTIYSVWYDPEAGCLDGDAIKHQF</sequence>
<dbReference type="AlphaFoldDB" id="A0A2N5IPL9"/>
<evidence type="ECO:0000313" key="4">
    <source>
        <dbReference type="EMBL" id="QSY58428.1"/>
    </source>
</evidence>
<name>A0A2N5IPL9_9BIFI</name>
<keyword evidence="3" id="KW-0413">Isomerase</keyword>
<evidence type="ECO:0000313" key="5">
    <source>
        <dbReference type="Proteomes" id="UP000234855"/>
    </source>
</evidence>
<keyword evidence="6" id="KW-1185">Reference proteome</keyword>
<protein>
    <submittedName>
        <fullName evidence="3">C-terminal repeat of topoisomerase</fullName>
    </submittedName>
    <submittedName>
        <fullName evidence="4">DUF3945 domain-containing protein</fullName>
    </submittedName>
</protein>
<feature type="domain" description="BTB" evidence="2">
    <location>
        <begin position="250"/>
        <end position="312"/>
    </location>
</feature>
<feature type="compositionally biased region" description="Low complexity" evidence="1">
    <location>
        <begin position="8"/>
        <end position="24"/>
    </location>
</feature>
<feature type="compositionally biased region" description="Low complexity" evidence="1">
    <location>
        <begin position="36"/>
        <end position="57"/>
    </location>
</feature>
<dbReference type="GO" id="GO:0016853">
    <property type="term" value="F:isomerase activity"/>
    <property type="evidence" value="ECO:0007669"/>
    <property type="project" value="UniProtKB-KW"/>
</dbReference>
<dbReference type="EMBL" id="CP071591">
    <property type="protein sequence ID" value="QSY58428.1"/>
    <property type="molecule type" value="Genomic_DNA"/>
</dbReference>
<proteinExistence type="predicted"/>
<dbReference type="Proteomes" id="UP000234855">
    <property type="component" value="Unassembled WGS sequence"/>
</dbReference>
<reference evidence="4 6" key="2">
    <citation type="submission" date="2021-03" db="EMBL/GenBank/DDBJ databases">
        <title>Genome sequencing of Bifidobacterium imperatoris JCM 32708.</title>
        <authorList>
            <person name="Kim J."/>
        </authorList>
    </citation>
    <scope>NUCLEOTIDE SEQUENCE [LARGE SCALE GENOMIC DNA]</scope>
    <source>
        <strain evidence="4 6">JCM 32708</strain>
    </source>
</reference>